<dbReference type="AlphaFoldDB" id="A0A162WIZ3"/>
<dbReference type="InterPro" id="IPR027417">
    <property type="entry name" value="P-loop_NTPase"/>
</dbReference>
<sequence length="222" mass="25063">MILEGTHINKYFYDPDKHQVLKDNSLQISEGELVSIYGESGSGKSTLLYILSTLDTDFEGQLFIQGQDIKKLDSTALTDFRNKHIGFVYQFHYLLPEFNVLQNVMLPALKLREKSRVAIQQDALALLDEVGIAEYAHRPSYKLSGGQQQRVAIARALINDPTLIIADEPTGNLDQKNTDIVFKLLQNITENRGKTVLIATHNPKIYKNSTRTIEMIDGSIRL</sequence>
<evidence type="ECO:0000256" key="3">
    <source>
        <dbReference type="ARBA" id="ARBA00022840"/>
    </source>
</evidence>
<dbReference type="STRING" id="1642818.AWE51_18985"/>
<evidence type="ECO:0000313" key="8">
    <source>
        <dbReference type="Proteomes" id="UP000076715"/>
    </source>
</evidence>
<dbReference type="GO" id="GO:0005524">
    <property type="term" value="F:ATP binding"/>
    <property type="evidence" value="ECO:0007669"/>
    <property type="project" value="UniProtKB-KW"/>
</dbReference>
<keyword evidence="3 7" id="KW-0067">ATP-binding</keyword>
<gene>
    <name evidence="7" type="ORF">AWE51_18985</name>
</gene>
<evidence type="ECO:0000259" key="6">
    <source>
        <dbReference type="PROSITE" id="PS50893"/>
    </source>
</evidence>
<organism evidence="7 8">
    <name type="scientific">Aquimarina aggregata</name>
    <dbReference type="NCBI Taxonomy" id="1642818"/>
    <lineage>
        <taxon>Bacteria</taxon>
        <taxon>Pseudomonadati</taxon>
        <taxon>Bacteroidota</taxon>
        <taxon>Flavobacteriia</taxon>
        <taxon>Flavobacteriales</taxon>
        <taxon>Flavobacteriaceae</taxon>
        <taxon>Aquimarina</taxon>
    </lineage>
</organism>
<dbReference type="GO" id="GO:0098796">
    <property type="term" value="C:membrane protein complex"/>
    <property type="evidence" value="ECO:0007669"/>
    <property type="project" value="UniProtKB-ARBA"/>
</dbReference>
<name>A0A162WIZ3_9FLAO</name>
<dbReference type="PANTHER" id="PTHR42798:SF7">
    <property type="entry name" value="ALPHA-D-RIBOSE 1-METHYLPHOSPHONATE 5-TRIPHOSPHATE SYNTHASE SUBUNIT PHNL"/>
    <property type="match status" value="1"/>
</dbReference>
<dbReference type="Pfam" id="PF00005">
    <property type="entry name" value="ABC_tran"/>
    <property type="match status" value="1"/>
</dbReference>
<dbReference type="GO" id="GO:0016887">
    <property type="term" value="F:ATP hydrolysis activity"/>
    <property type="evidence" value="ECO:0007669"/>
    <property type="project" value="InterPro"/>
</dbReference>
<dbReference type="CDD" id="cd03255">
    <property type="entry name" value="ABC_MJ0796_LolCDE_FtsE"/>
    <property type="match status" value="1"/>
</dbReference>
<dbReference type="SUPFAM" id="SSF52540">
    <property type="entry name" value="P-loop containing nucleoside triphosphate hydrolases"/>
    <property type="match status" value="1"/>
</dbReference>
<dbReference type="PROSITE" id="PS00211">
    <property type="entry name" value="ABC_TRANSPORTER_1"/>
    <property type="match status" value="1"/>
</dbReference>
<accession>A0A162WIZ3</accession>
<evidence type="ECO:0000313" key="7">
    <source>
        <dbReference type="EMBL" id="KZS38131.1"/>
    </source>
</evidence>
<keyword evidence="8" id="KW-1185">Reference proteome</keyword>
<evidence type="ECO:0000256" key="5">
    <source>
        <dbReference type="ARBA" id="ARBA00038388"/>
    </source>
</evidence>
<dbReference type="InterPro" id="IPR017871">
    <property type="entry name" value="ABC_transporter-like_CS"/>
</dbReference>
<dbReference type="RefSeq" id="WP_066320059.1">
    <property type="nucleotide sequence ID" value="NZ_LQRT01000060.1"/>
</dbReference>
<protein>
    <submittedName>
        <fullName evidence="7">ATP-binding protein</fullName>
    </submittedName>
</protein>
<dbReference type="InterPro" id="IPR003593">
    <property type="entry name" value="AAA+_ATPase"/>
</dbReference>
<comment type="caution">
    <text evidence="7">The sequence shown here is derived from an EMBL/GenBank/DDBJ whole genome shotgun (WGS) entry which is preliminary data.</text>
</comment>
<dbReference type="InterPro" id="IPR003439">
    <property type="entry name" value="ABC_transporter-like_ATP-bd"/>
</dbReference>
<reference evidence="7 8" key="1">
    <citation type="submission" date="2016-01" db="EMBL/GenBank/DDBJ databases">
        <title>The draft genome sequence of Aquimarina sp. RZW4-3-2.</title>
        <authorList>
            <person name="Wang Y."/>
        </authorList>
    </citation>
    <scope>NUCLEOTIDE SEQUENCE [LARGE SCALE GENOMIC DNA]</scope>
    <source>
        <strain evidence="7 8">RZW4-3-2</strain>
    </source>
</reference>
<evidence type="ECO:0000256" key="4">
    <source>
        <dbReference type="ARBA" id="ARBA00022967"/>
    </source>
</evidence>
<keyword evidence="1" id="KW-0813">Transport</keyword>
<evidence type="ECO:0000256" key="1">
    <source>
        <dbReference type="ARBA" id="ARBA00022448"/>
    </source>
</evidence>
<keyword evidence="2" id="KW-0547">Nucleotide-binding</keyword>
<comment type="similarity">
    <text evidence="5">Belongs to the ABC transporter superfamily. Macrolide exporter (TC 3.A.1.122) family.</text>
</comment>
<proteinExistence type="inferred from homology"/>
<evidence type="ECO:0000256" key="2">
    <source>
        <dbReference type="ARBA" id="ARBA00022741"/>
    </source>
</evidence>
<dbReference type="FunFam" id="3.40.50.300:FF:000032">
    <property type="entry name" value="Export ABC transporter ATP-binding protein"/>
    <property type="match status" value="1"/>
</dbReference>
<keyword evidence="4" id="KW-1278">Translocase</keyword>
<dbReference type="PANTHER" id="PTHR42798">
    <property type="entry name" value="LIPOPROTEIN-RELEASING SYSTEM ATP-BINDING PROTEIN LOLD"/>
    <property type="match status" value="1"/>
</dbReference>
<feature type="domain" description="ABC transporter" evidence="6">
    <location>
        <begin position="3"/>
        <end position="222"/>
    </location>
</feature>
<dbReference type="SMART" id="SM00382">
    <property type="entry name" value="AAA"/>
    <property type="match status" value="1"/>
</dbReference>
<dbReference type="GO" id="GO:0022857">
    <property type="term" value="F:transmembrane transporter activity"/>
    <property type="evidence" value="ECO:0007669"/>
    <property type="project" value="UniProtKB-ARBA"/>
</dbReference>
<dbReference type="OrthoDB" id="9802264at2"/>
<dbReference type="Gene3D" id="3.40.50.300">
    <property type="entry name" value="P-loop containing nucleotide triphosphate hydrolases"/>
    <property type="match status" value="1"/>
</dbReference>
<dbReference type="PROSITE" id="PS50893">
    <property type="entry name" value="ABC_TRANSPORTER_2"/>
    <property type="match status" value="1"/>
</dbReference>
<dbReference type="Proteomes" id="UP000076715">
    <property type="component" value="Unassembled WGS sequence"/>
</dbReference>
<dbReference type="InterPro" id="IPR017911">
    <property type="entry name" value="MacB-like_ATP-bd"/>
</dbReference>
<dbReference type="EMBL" id="LQRT01000060">
    <property type="protein sequence ID" value="KZS38131.1"/>
    <property type="molecule type" value="Genomic_DNA"/>
</dbReference>